<sequence length="304" mass="32638">MSGQDYRQLRDAFGAFMTGVTVVTTLDDDGAPIGFTANSFSSVSLDPPLLLVSLAKTSRNFQHFAAAKSFAVNILAEHQKAISNTFGRPVADRFSGIDWRTEQSGAPILPEVSAWFDCRMERVIDAGDHAIMLGRIEAFDANNEPGLGYYRGTYFTPAKSGVAAAGGPAVLVSAILEQDGRVLLVERNDGALSLPEARAARSGTSTALGELIAASGLEASPGFIYAVYEDPDEGKQHIAFLCPSSNGQPKQGHFHALTPDTLHRVADEALRTMLTRLADESRLGNFGVYFGNQRSGQVRRVAQE</sequence>
<dbReference type="InterPro" id="IPR050268">
    <property type="entry name" value="NADH-dep_flavin_reductase"/>
</dbReference>
<keyword evidence="5" id="KW-1185">Reference proteome</keyword>
<dbReference type="InterPro" id="IPR012349">
    <property type="entry name" value="Split_barrel_FMN-bd"/>
</dbReference>
<dbReference type="InterPro" id="IPR002563">
    <property type="entry name" value="Flavin_Rdtase-like_dom"/>
</dbReference>
<evidence type="ECO:0000256" key="2">
    <source>
        <dbReference type="ARBA" id="ARBA00023002"/>
    </source>
</evidence>
<dbReference type="RefSeq" id="WP_275824271.1">
    <property type="nucleotide sequence ID" value="NZ_JARHUD010000014.1"/>
</dbReference>
<evidence type="ECO:0000259" key="3">
    <source>
        <dbReference type="SMART" id="SM00903"/>
    </source>
</evidence>
<evidence type="ECO:0000313" key="4">
    <source>
        <dbReference type="EMBL" id="MDF2097443.1"/>
    </source>
</evidence>
<dbReference type="Pfam" id="PF01613">
    <property type="entry name" value="Flavin_Reduct"/>
    <property type="match status" value="1"/>
</dbReference>
<reference evidence="4 5" key="1">
    <citation type="submission" date="2023-03" db="EMBL/GenBank/DDBJ databases">
        <title>Fodinicurvata sp. CAU 1616 isolated from sea sendiment.</title>
        <authorList>
            <person name="Kim W."/>
        </authorList>
    </citation>
    <scope>NUCLEOTIDE SEQUENCE [LARGE SCALE GENOMIC DNA]</scope>
    <source>
        <strain evidence="4 5">CAU 1616</strain>
    </source>
</reference>
<dbReference type="Gene3D" id="3.90.79.10">
    <property type="entry name" value="Nucleoside Triphosphate Pyrophosphohydrolase"/>
    <property type="match status" value="1"/>
</dbReference>
<feature type="domain" description="Flavin reductase like" evidence="3">
    <location>
        <begin position="13"/>
        <end position="156"/>
    </location>
</feature>
<dbReference type="SUPFAM" id="SSF50475">
    <property type="entry name" value="FMN-binding split barrel"/>
    <property type="match status" value="1"/>
</dbReference>
<evidence type="ECO:0000256" key="1">
    <source>
        <dbReference type="ARBA" id="ARBA00008898"/>
    </source>
</evidence>
<dbReference type="PANTHER" id="PTHR30466:SF11">
    <property type="entry name" value="FLAVIN-DEPENDENT MONOOXYGENASE, REDUCTASE SUBUNIT HSAB"/>
    <property type="match status" value="1"/>
</dbReference>
<comment type="similarity">
    <text evidence="1">Belongs to the non-flavoprotein flavin reductase family.</text>
</comment>
<comment type="caution">
    <text evidence="4">The sequence shown here is derived from an EMBL/GenBank/DDBJ whole genome shotgun (WGS) entry which is preliminary data.</text>
</comment>
<keyword evidence="2" id="KW-0560">Oxidoreductase</keyword>
<dbReference type="Gene3D" id="2.30.110.10">
    <property type="entry name" value="Electron Transport, Fmn-binding Protein, Chain A"/>
    <property type="match status" value="1"/>
</dbReference>
<dbReference type="Proteomes" id="UP001215503">
    <property type="component" value="Unassembled WGS sequence"/>
</dbReference>
<proteinExistence type="inferred from homology"/>
<evidence type="ECO:0000313" key="5">
    <source>
        <dbReference type="Proteomes" id="UP001215503"/>
    </source>
</evidence>
<dbReference type="EMBL" id="JARHUD010000014">
    <property type="protein sequence ID" value="MDF2097443.1"/>
    <property type="molecule type" value="Genomic_DNA"/>
</dbReference>
<name>A0ABT5YRJ7_9PROT</name>
<dbReference type="PANTHER" id="PTHR30466">
    <property type="entry name" value="FLAVIN REDUCTASE"/>
    <property type="match status" value="1"/>
</dbReference>
<protein>
    <submittedName>
        <fullName evidence="4">Flavin reductase family protein</fullName>
    </submittedName>
</protein>
<accession>A0ABT5YRJ7</accession>
<dbReference type="SMART" id="SM00903">
    <property type="entry name" value="Flavin_Reduct"/>
    <property type="match status" value="1"/>
</dbReference>
<organism evidence="4 5">
    <name type="scientific">Aquibaculum arenosum</name>
    <dbReference type="NCBI Taxonomy" id="3032591"/>
    <lineage>
        <taxon>Bacteria</taxon>
        <taxon>Pseudomonadati</taxon>
        <taxon>Pseudomonadota</taxon>
        <taxon>Alphaproteobacteria</taxon>
        <taxon>Rhodospirillales</taxon>
        <taxon>Rhodovibrionaceae</taxon>
        <taxon>Aquibaculum</taxon>
    </lineage>
</organism>
<gene>
    <name evidence="4" type="ORF">P2G67_15815</name>
</gene>